<keyword evidence="3" id="KW-1185">Reference proteome</keyword>
<evidence type="ECO:0000256" key="1">
    <source>
        <dbReference type="SAM" id="MobiDB-lite"/>
    </source>
</evidence>
<comment type="caution">
    <text evidence="2">The sequence shown here is derived from an EMBL/GenBank/DDBJ whole genome shotgun (WGS) entry which is preliminary data.</text>
</comment>
<reference evidence="2" key="2">
    <citation type="submission" date="2023-04" db="EMBL/GenBank/DDBJ databases">
        <authorList>
            <person name="Bu L."/>
            <person name="Lu L."/>
            <person name="Laidemitt M.R."/>
            <person name="Zhang S.M."/>
            <person name="Mutuku M."/>
            <person name="Mkoji G."/>
            <person name="Steinauer M."/>
            <person name="Loker E.S."/>
        </authorList>
    </citation>
    <scope>NUCLEOTIDE SEQUENCE</scope>
    <source>
        <strain evidence="2">KasaAsao</strain>
        <tissue evidence="2">Whole Snail</tissue>
    </source>
</reference>
<reference evidence="2" key="1">
    <citation type="journal article" date="2023" name="PLoS Negl. Trop. Dis.">
        <title>A genome sequence for Biomphalaria pfeifferi, the major vector snail for the human-infecting parasite Schistosoma mansoni.</title>
        <authorList>
            <person name="Bu L."/>
            <person name="Lu L."/>
            <person name="Laidemitt M.R."/>
            <person name="Zhang S.M."/>
            <person name="Mutuku M."/>
            <person name="Mkoji G."/>
            <person name="Steinauer M."/>
            <person name="Loker E.S."/>
        </authorList>
    </citation>
    <scope>NUCLEOTIDE SEQUENCE</scope>
    <source>
        <strain evidence="2">KasaAsao</strain>
    </source>
</reference>
<gene>
    <name evidence="2" type="ORF">Bpfe_017211</name>
</gene>
<sequence length="101" mass="10869">MDPTEQDMGAMLSKTDKPIGTVMNKTGESLDTMLSKTDEPIYGLLNKTDEQMATMSTRINDPLLNGDADHGSLCWAVLTSCASLVLKTRSLTIAANVTTMT</sequence>
<evidence type="ECO:0000313" key="3">
    <source>
        <dbReference type="Proteomes" id="UP001233172"/>
    </source>
</evidence>
<name>A0AAD8BGZ5_BIOPF</name>
<dbReference type="EMBL" id="JASAOG010000087">
    <property type="protein sequence ID" value="KAK0053280.1"/>
    <property type="molecule type" value="Genomic_DNA"/>
</dbReference>
<dbReference type="AlphaFoldDB" id="A0AAD8BGZ5"/>
<dbReference type="Proteomes" id="UP001233172">
    <property type="component" value="Unassembled WGS sequence"/>
</dbReference>
<feature type="region of interest" description="Disordered" evidence="1">
    <location>
        <begin position="1"/>
        <end position="22"/>
    </location>
</feature>
<proteinExistence type="predicted"/>
<evidence type="ECO:0000313" key="2">
    <source>
        <dbReference type="EMBL" id="KAK0053280.1"/>
    </source>
</evidence>
<protein>
    <submittedName>
        <fullName evidence="2">Uncharacterized protein</fullName>
    </submittedName>
</protein>
<organism evidence="2 3">
    <name type="scientific">Biomphalaria pfeifferi</name>
    <name type="common">Bloodfluke planorb</name>
    <name type="synonym">Freshwater snail</name>
    <dbReference type="NCBI Taxonomy" id="112525"/>
    <lineage>
        <taxon>Eukaryota</taxon>
        <taxon>Metazoa</taxon>
        <taxon>Spiralia</taxon>
        <taxon>Lophotrochozoa</taxon>
        <taxon>Mollusca</taxon>
        <taxon>Gastropoda</taxon>
        <taxon>Heterobranchia</taxon>
        <taxon>Euthyneura</taxon>
        <taxon>Panpulmonata</taxon>
        <taxon>Hygrophila</taxon>
        <taxon>Lymnaeoidea</taxon>
        <taxon>Planorbidae</taxon>
        <taxon>Biomphalaria</taxon>
    </lineage>
</organism>
<accession>A0AAD8BGZ5</accession>